<organism evidence="2 3">
    <name type="scientific">Shewanella indica</name>
    <dbReference type="NCBI Taxonomy" id="768528"/>
    <lineage>
        <taxon>Bacteria</taxon>
        <taxon>Pseudomonadati</taxon>
        <taxon>Pseudomonadota</taxon>
        <taxon>Gammaproteobacteria</taxon>
        <taxon>Alteromonadales</taxon>
        <taxon>Shewanellaceae</taxon>
        <taxon>Shewanella</taxon>
    </lineage>
</organism>
<dbReference type="Proteomes" id="UP001272773">
    <property type="component" value="Unassembled WGS sequence"/>
</dbReference>
<proteinExistence type="predicted"/>
<dbReference type="GeneID" id="88623991"/>
<evidence type="ECO:0000256" key="1">
    <source>
        <dbReference type="SAM" id="Coils"/>
    </source>
</evidence>
<dbReference type="EMBL" id="JAWXXR010000001">
    <property type="protein sequence ID" value="MDX6016825.1"/>
    <property type="molecule type" value="Genomic_DNA"/>
</dbReference>
<comment type="caution">
    <text evidence="2">The sequence shown here is derived from an EMBL/GenBank/DDBJ whole genome shotgun (WGS) entry which is preliminary data.</text>
</comment>
<sequence>MMNKLHVDDLSIGELSQSEYDIALFSCGYEERCIDVATRLHKDNVENVIVLAFDQHKEDPVRVDSLNYFLENWTGFKLLEISQREISEIQKTLSETINKVNRAEIKILIDYTSMSRAWYAAVLNYLVNFCEVRVIVDLTYATAVYKNLDLNVELGELRIIPGCEGISLTKRHNAAIFMLGFDRYGPQRLYNLLNPNKCFGIMAAPAATYDYENTCLEKNKDFISHYLGGEDKLIKLPINSIATCYDNMSQMLSPLRSEYNVSIIPFGPKPHILAAILCSFNYPNVTCLYSEYIRNETAKVQSSGDFVISRLYIKRDE</sequence>
<reference evidence="2 3" key="1">
    <citation type="submission" date="2023-11" db="EMBL/GenBank/DDBJ databases">
        <title>MicrobeMod: A computational toolkit for identifying prokaryotic methylation and restriction-modification with nanopore sequencing.</title>
        <authorList>
            <person name="Crits-Christoph A."/>
            <person name="Kang S.C."/>
            <person name="Lee H."/>
            <person name="Ostrov N."/>
        </authorList>
    </citation>
    <scope>NUCLEOTIDE SEQUENCE [LARGE SCALE GENOMIC DNA]</scope>
    <source>
        <strain evidence="2 3">ATCC BAA-2732</strain>
    </source>
</reference>
<evidence type="ECO:0000313" key="2">
    <source>
        <dbReference type="EMBL" id="MDX6016825.1"/>
    </source>
</evidence>
<accession>A0ABU4QEY6</accession>
<keyword evidence="3" id="KW-1185">Reference proteome</keyword>
<keyword evidence="1" id="KW-0175">Coiled coil</keyword>
<protein>
    <submittedName>
        <fullName evidence="2">Uncharacterized protein</fullName>
    </submittedName>
</protein>
<dbReference type="RefSeq" id="WP_319619259.1">
    <property type="nucleotide sequence ID" value="NZ_JAWXXR010000001.1"/>
</dbReference>
<evidence type="ECO:0000313" key="3">
    <source>
        <dbReference type="Proteomes" id="UP001272773"/>
    </source>
</evidence>
<feature type="coiled-coil region" evidence="1">
    <location>
        <begin position="79"/>
        <end position="106"/>
    </location>
</feature>
<name>A0ABU4QEY6_9GAMM</name>
<gene>
    <name evidence="2" type="ORF">SIL79_10745</name>
</gene>